<gene>
    <name evidence="2 3" type="primary">phnX</name>
    <name evidence="3" type="ORF">SK3146_04920</name>
</gene>
<comment type="function">
    <text evidence="2">Involved in phosphonate degradation.</text>
</comment>
<dbReference type="Gene3D" id="1.10.150.240">
    <property type="entry name" value="Putative phosphatase, domain 2"/>
    <property type="match status" value="1"/>
</dbReference>
<keyword evidence="4" id="KW-1185">Reference proteome</keyword>
<dbReference type="InterPro" id="IPR050155">
    <property type="entry name" value="HAD-like_hydrolase_sf"/>
</dbReference>
<protein>
    <recommendedName>
        <fullName evidence="2">Phosphonoacetaldehyde hydrolase</fullName>
        <shortName evidence="2">Phosphonatase</shortName>
        <ecNumber evidence="2">3.11.1.1</ecNumber>
    </recommendedName>
    <alternativeName>
        <fullName evidence="2">Phosphonoacetaldehyde phosphonohydrolase</fullName>
    </alternativeName>
</protein>
<reference evidence="3" key="2">
    <citation type="journal article" date="2021" name="J Anim Sci Technol">
        <title>Complete genome sequence of Paenibacillus konkukensis sp. nov. SK3146 as a potential probiotic strain.</title>
        <authorList>
            <person name="Jung H.I."/>
            <person name="Park S."/>
            <person name="Niu K.M."/>
            <person name="Lee S.W."/>
            <person name="Kothari D."/>
            <person name="Yi K.J."/>
            <person name="Kim S.K."/>
        </authorList>
    </citation>
    <scope>NUCLEOTIDE SEQUENCE</scope>
    <source>
        <strain evidence="3">SK3146</strain>
    </source>
</reference>
<dbReference type="NCBIfam" id="TIGR01422">
    <property type="entry name" value="phosphonatase"/>
    <property type="match status" value="1"/>
</dbReference>
<dbReference type="CDD" id="cd02586">
    <property type="entry name" value="HAD_PHN"/>
    <property type="match status" value="1"/>
</dbReference>
<keyword evidence="1 2" id="KW-0704">Schiff base</keyword>
<keyword evidence="2" id="KW-0460">Magnesium</keyword>
<dbReference type="InterPro" id="IPR036412">
    <property type="entry name" value="HAD-like_sf"/>
</dbReference>
<evidence type="ECO:0000313" key="4">
    <source>
        <dbReference type="Proteomes" id="UP001057134"/>
    </source>
</evidence>
<feature type="binding site" evidence="2">
    <location>
        <position position="10"/>
    </location>
    <ligand>
        <name>Mg(2+)</name>
        <dbReference type="ChEBI" id="CHEBI:18420"/>
    </ligand>
</feature>
<comment type="similarity">
    <text evidence="2">Belongs to the HAD-like hydrolase superfamily. PhnX family.</text>
</comment>
<dbReference type="InterPro" id="IPR023214">
    <property type="entry name" value="HAD_sf"/>
</dbReference>
<proteinExistence type="inferred from homology"/>
<dbReference type="Proteomes" id="UP001057134">
    <property type="component" value="Chromosome"/>
</dbReference>
<dbReference type="Pfam" id="PF00702">
    <property type="entry name" value="Hydrolase"/>
    <property type="match status" value="1"/>
</dbReference>
<feature type="binding site" evidence="2">
    <location>
        <position position="182"/>
    </location>
    <ligand>
        <name>Mg(2+)</name>
        <dbReference type="ChEBI" id="CHEBI:18420"/>
    </ligand>
</feature>
<dbReference type="SUPFAM" id="SSF56784">
    <property type="entry name" value="HAD-like"/>
    <property type="match status" value="1"/>
</dbReference>
<dbReference type="EMBL" id="CP027059">
    <property type="protein sequence ID" value="UQZ85631.1"/>
    <property type="molecule type" value="Genomic_DNA"/>
</dbReference>
<comment type="subunit">
    <text evidence="2">Homodimer.</text>
</comment>
<dbReference type="GO" id="GO:0050194">
    <property type="term" value="F:phosphonoacetaldehyde hydrolase activity"/>
    <property type="evidence" value="ECO:0007669"/>
    <property type="project" value="UniProtKB-EC"/>
</dbReference>
<dbReference type="InterPro" id="IPR023198">
    <property type="entry name" value="PGP-like_dom2"/>
</dbReference>
<dbReference type="HAMAP" id="MF_01375">
    <property type="entry name" value="PhnX"/>
    <property type="match status" value="1"/>
</dbReference>
<evidence type="ECO:0000256" key="2">
    <source>
        <dbReference type="HAMAP-Rule" id="MF_01375"/>
    </source>
</evidence>
<dbReference type="PANTHER" id="PTHR43434:SF19">
    <property type="entry name" value="PHOSPHONOACETALDEHYDE HYDROLASE"/>
    <property type="match status" value="1"/>
</dbReference>
<dbReference type="SFLD" id="SFLDG01135">
    <property type="entry name" value="C1.5.6:_HAD__Beta-PGM__Phospha"/>
    <property type="match status" value="1"/>
</dbReference>
<organism evidence="3 4">
    <name type="scientific">Paenibacillus konkukensis</name>
    <dbReference type="NCBI Taxonomy" id="2020716"/>
    <lineage>
        <taxon>Bacteria</taxon>
        <taxon>Bacillati</taxon>
        <taxon>Bacillota</taxon>
        <taxon>Bacilli</taxon>
        <taxon>Bacillales</taxon>
        <taxon>Paenibacillaceae</taxon>
        <taxon>Paenibacillus</taxon>
    </lineage>
</organism>
<feature type="binding site" evidence="2">
    <location>
        <position position="8"/>
    </location>
    <ligand>
        <name>Mg(2+)</name>
        <dbReference type="ChEBI" id="CHEBI:18420"/>
    </ligand>
</feature>
<evidence type="ECO:0000313" key="3">
    <source>
        <dbReference type="EMBL" id="UQZ85631.1"/>
    </source>
</evidence>
<feature type="active site" description="Schiff-base intermediate with substrate" evidence="2">
    <location>
        <position position="49"/>
    </location>
</feature>
<feature type="active site" description="Nucleophile" evidence="2">
    <location>
        <position position="8"/>
    </location>
</feature>
<sequence>MIQAVILDWAGTMVDYGCFAPVAAFMKVFEERGIGVTQEEVRKPMGMLKKDHLRAICEMDRVAVLWQAQYGRTPNEADVDSLYGDFEPMLFSILHRYAEPIPGAVDMAERLRKQGIRIGTTTGYTREMMNVVAPEAAKRGYEPDGIVCPDEAAGGRPLPWMLYQNAIRLGVYPMKHLVKCGDTISDMMEGANAGVWTVGVLKGGSELGMTEQEVEACDPEELSRRLDQIESGFRAAGAHYVIETIGELDRVVAQINERLAKGERP</sequence>
<dbReference type="RefSeq" id="WP_249861243.1">
    <property type="nucleotide sequence ID" value="NZ_CP027059.1"/>
</dbReference>
<dbReference type="SFLD" id="SFLDG01129">
    <property type="entry name" value="C1.5:_HAD__Beta-PGM__Phosphata"/>
    <property type="match status" value="1"/>
</dbReference>
<dbReference type="SFLD" id="SFLDS00003">
    <property type="entry name" value="Haloacid_Dehalogenase"/>
    <property type="match status" value="1"/>
</dbReference>
<evidence type="ECO:0000256" key="1">
    <source>
        <dbReference type="ARBA" id="ARBA00023270"/>
    </source>
</evidence>
<comment type="cofactor">
    <cofactor evidence="2">
        <name>Mg(2+)</name>
        <dbReference type="ChEBI" id="CHEBI:18420"/>
    </cofactor>
    <text evidence="2">Binds 1 Mg(2+) ion per subunit.</text>
</comment>
<keyword evidence="2 3" id="KW-0378">Hydrolase</keyword>
<dbReference type="Gene3D" id="3.40.50.1000">
    <property type="entry name" value="HAD superfamily/HAD-like"/>
    <property type="match status" value="1"/>
</dbReference>
<accession>A0ABY4RVB3</accession>
<dbReference type="InterPro" id="IPR006323">
    <property type="entry name" value="Phosphonoacetald_hydro"/>
</dbReference>
<comment type="catalytic activity">
    <reaction evidence="2">
        <text>phosphonoacetaldehyde + H2O = acetaldehyde + phosphate + H(+)</text>
        <dbReference type="Rhea" id="RHEA:18905"/>
        <dbReference type="ChEBI" id="CHEBI:15343"/>
        <dbReference type="ChEBI" id="CHEBI:15377"/>
        <dbReference type="ChEBI" id="CHEBI:15378"/>
        <dbReference type="ChEBI" id="CHEBI:43474"/>
        <dbReference type="ChEBI" id="CHEBI:58383"/>
        <dbReference type="EC" id="3.11.1.1"/>
    </reaction>
</comment>
<dbReference type="EC" id="3.11.1.1" evidence="2"/>
<reference evidence="3" key="1">
    <citation type="submission" date="2018-02" db="EMBL/GenBank/DDBJ databases">
        <authorList>
            <person name="Kim S.-K."/>
            <person name="Jung H.-I."/>
            <person name="Lee S.-W."/>
        </authorList>
    </citation>
    <scope>NUCLEOTIDE SEQUENCE</scope>
    <source>
        <strain evidence="3">SK3146</strain>
    </source>
</reference>
<dbReference type="PANTHER" id="PTHR43434">
    <property type="entry name" value="PHOSPHOGLYCOLATE PHOSPHATASE"/>
    <property type="match status" value="1"/>
</dbReference>
<keyword evidence="2" id="KW-0479">Metal-binding</keyword>
<name>A0ABY4RVB3_9BACL</name>